<dbReference type="KEGG" id="marq:MARGE09_P2925"/>
<dbReference type="AlphaFoldDB" id="A0AAN1WJH0"/>
<dbReference type="EMBL" id="AP023086">
    <property type="protein sequence ID" value="BCD98724.1"/>
    <property type="molecule type" value="Genomic_DNA"/>
</dbReference>
<accession>A0AAN1WJH0</accession>
<dbReference type="GO" id="GO:0015562">
    <property type="term" value="F:efflux transmembrane transporter activity"/>
    <property type="evidence" value="ECO:0007669"/>
    <property type="project" value="InterPro"/>
</dbReference>
<dbReference type="Gene3D" id="1.20.1600.10">
    <property type="entry name" value="Outer membrane efflux proteins (OEP)"/>
    <property type="match status" value="1"/>
</dbReference>
<dbReference type="PANTHER" id="PTHR30203:SF24">
    <property type="entry name" value="BLR4935 PROTEIN"/>
    <property type="match status" value="1"/>
</dbReference>
<dbReference type="InterPro" id="IPR010131">
    <property type="entry name" value="MdtP/NodT-like"/>
</dbReference>
<dbReference type="Proteomes" id="UP001320119">
    <property type="component" value="Chromosome"/>
</dbReference>
<dbReference type="Pfam" id="PF02321">
    <property type="entry name" value="OEP"/>
    <property type="match status" value="1"/>
</dbReference>
<evidence type="ECO:0000256" key="1">
    <source>
        <dbReference type="ARBA" id="ARBA00007613"/>
    </source>
</evidence>
<evidence type="ECO:0000313" key="3">
    <source>
        <dbReference type="Proteomes" id="UP001320119"/>
    </source>
</evidence>
<evidence type="ECO:0000313" key="2">
    <source>
        <dbReference type="EMBL" id="BCD98724.1"/>
    </source>
</evidence>
<gene>
    <name evidence="2" type="ORF">MARGE09_P2925</name>
</gene>
<dbReference type="InterPro" id="IPR003423">
    <property type="entry name" value="OMP_efflux"/>
</dbReference>
<dbReference type="PANTHER" id="PTHR30203">
    <property type="entry name" value="OUTER MEMBRANE CATION EFFLUX PROTEIN"/>
    <property type="match status" value="1"/>
</dbReference>
<reference evidence="2 3" key="1">
    <citation type="journal article" date="2022" name="IScience">
        <title>An ultrasensitive nanofiber-based assay for enzymatic hydrolysis and deep-sea microbial degradation of cellulose.</title>
        <authorList>
            <person name="Tsudome M."/>
            <person name="Tachioka M."/>
            <person name="Miyazaki M."/>
            <person name="Uchimura K."/>
            <person name="Tsuda M."/>
            <person name="Takaki Y."/>
            <person name="Deguchi S."/>
        </authorList>
    </citation>
    <scope>NUCLEOTIDE SEQUENCE [LARGE SCALE GENOMIC DNA]</scope>
    <source>
        <strain evidence="2 3">GE09</strain>
    </source>
</reference>
<proteinExistence type="inferred from homology"/>
<dbReference type="SUPFAM" id="SSF56954">
    <property type="entry name" value="Outer membrane efflux proteins (OEP)"/>
    <property type="match status" value="1"/>
</dbReference>
<dbReference type="RefSeq" id="WP_236983258.1">
    <property type="nucleotide sequence ID" value="NZ_AP023086.1"/>
</dbReference>
<protein>
    <submittedName>
        <fullName evidence="2">Outer membrane protein, cobalt-zinc-cadmium efflux system</fullName>
    </submittedName>
</protein>
<organism evidence="2 3">
    <name type="scientific">Marinagarivorans cellulosilyticus</name>
    <dbReference type="NCBI Taxonomy" id="2721545"/>
    <lineage>
        <taxon>Bacteria</taxon>
        <taxon>Pseudomonadati</taxon>
        <taxon>Pseudomonadota</taxon>
        <taxon>Gammaproteobacteria</taxon>
        <taxon>Cellvibrionales</taxon>
        <taxon>Cellvibrionaceae</taxon>
        <taxon>Marinagarivorans</taxon>
    </lineage>
</organism>
<name>A0AAN1WJH0_9GAMM</name>
<sequence>MPLLPYFSWINSVRFTALLSKYWFIAFTLLPTISLADAPSNTSLSLKEAIALTLSSNPELKALPFKQQALEGEKHQISLRPPLHLGVEFENFAGSGKSQGIDALESTITLGSVLELGNKRGLRLNAIDSKMAAAQMQRQADALDILGGLTVLFIQTLKTQESILITQEEQALARKSVAIVKRKAREGAAAEIDIQRANVALARTNIQLDALISQLHQQFKQLSQFWGEPTAHYKRLIGELYAEPEIIEFETLLKHVRQSPHAQQLALERRIKDTQYQLALAQGRSDIGWNVGFKHFNETGDTALVAGISTSLNQRQRTQGHITIASAEQQRHSKAQKHALQTLETQLFVAHSQRNHHAKAMRIISETIIPALSETLSLSQQAYENGRYSYFDWSMAQQGLFEAKHRLLEHASTLRISQALIEQLTGEPFAPTLNTPI</sequence>
<keyword evidence="3" id="KW-1185">Reference proteome</keyword>
<comment type="similarity">
    <text evidence="1">Belongs to the outer membrane factor (OMF) (TC 1.B.17) family.</text>
</comment>